<dbReference type="Proteomes" id="UP001595445">
    <property type="component" value="Unassembled WGS sequence"/>
</dbReference>
<gene>
    <name evidence="7" type="ORF">ACFOD6_13620</name>
</gene>
<dbReference type="Gene3D" id="2.60.40.420">
    <property type="entry name" value="Cupredoxins - blue copper proteins"/>
    <property type="match status" value="1"/>
</dbReference>
<dbReference type="PROSITE" id="PS00196">
    <property type="entry name" value="COPPER_BLUE"/>
    <property type="match status" value="1"/>
</dbReference>
<feature type="chain" id="PRO_5045061731" evidence="5">
    <location>
        <begin position="26"/>
        <end position="173"/>
    </location>
</feature>
<reference evidence="8" key="1">
    <citation type="journal article" date="2019" name="Int. J. Syst. Evol. Microbiol.">
        <title>The Global Catalogue of Microorganisms (GCM) 10K type strain sequencing project: providing services to taxonomists for standard genome sequencing and annotation.</title>
        <authorList>
            <consortium name="The Broad Institute Genomics Platform"/>
            <consortium name="The Broad Institute Genome Sequencing Center for Infectious Disease"/>
            <person name="Wu L."/>
            <person name="Ma J."/>
        </authorList>
    </citation>
    <scope>NUCLEOTIDE SEQUENCE [LARGE SCALE GENOMIC DNA]</scope>
    <source>
        <strain evidence="8">KCTC 62102</strain>
    </source>
</reference>
<evidence type="ECO:0000256" key="3">
    <source>
        <dbReference type="ARBA" id="ARBA00022982"/>
    </source>
</evidence>
<evidence type="ECO:0000256" key="2">
    <source>
        <dbReference type="ARBA" id="ARBA00022723"/>
    </source>
</evidence>
<keyword evidence="5" id="KW-0732">Signal</keyword>
<accession>A0ABV7DXK6</accession>
<keyword evidence="1" id="KW-0813">Transport</keyword>
<evidence type="ECO:0000256" key="4">
    <source>
        <dbReference type="ARBA" id="ARBA00023008"/>
    </source>
</evidence>
<dbReference type="Pfam" id="PF00127">
    <property type="entry name" value="Copper-bind"/>
    <property type="match status" value="1"/>
</dbReference>
<evidence type="ECO:0000313" key="7">
    <source>
        <dbReference type="EMBL" id="MFC3087085.1"/>
    </source>
</evidence>
<dbReference type="InterPro" id="IPR002387">
    <property type="entry name" value="Plastocyanin"/>
</dbReference>
<organism evidence="7 8">
    <name type="scientific">Tabrizicola soli</name>
    <dbReference type="NCBI Taxonomy" id="2185115"/>
    <lineage>
        <taxon>Bacteria</taxon>
        <taxon>Pseudomonadati</taxon>
        <taxon>Pseudomonadota</taxon>
        <taxon>Alphaproteobacteria</taxon>
        <taxon>Rhodobacterales</taxon>
        <taxon>Paracoccaceae</taxon>
        <taxon>Tabrizicola</taxon>
    </lineage>
</organism>
<evidence type="ECO:0000259" key="6">
    <source>
        <dbReference type="Pfam" id="PF00127"/>
    </source>
</evidence>
<dbReference type="PRINTS" id="PR00157">
    <property type="entry name" value="PLASTOCYANIN"/>
</dbReference>
<evidence type="ECO:0000313" key="8">
    <source>
        <dbReference type="Proteomes" id="UP001595445"/>
    </source>
</evidence>
<evidence type="ECO:0000256" key="5">
    <source>
        <dbReference type="SAM" id="SignalP"/>
    </source>
</evidence>
<name>A0ABV7DXK6_9RHOB</name>
<dbReference type="InterPro" id="IPR008972">
    <property type="entry name" value="Cupredoxin"/>
</dbReference>
<dbReference type="RefSeq" id="WP_197643037.1">
    <property type="nucleotide sequence ID" value="NZ_JAEACP010000007.1"/>
</dbReference>
<keyword evidence="8" id="KW-1185">Reference proteome</keyword>
<dbReference type="EMBL" id="JBHRSM010000024">
    <property type="protein sequence ID" value="MFC3087085.1"/>
    <property type="molecule type" value="Genomic_DNA"/>
</dbReference>
<sequence length="173" mass="18339">MTLTRREVLLAGGGLAVLCAAPALAAGEIVIEMKGSARGEQVWFAPLGLAVAAGTRVRFVNRDPGNSHTATCYHPSILDRPRRIPRAATPWDSGFLMPDDSFAVVPAVPGVYDFYCQPHEMAGMVGRLVVGRPGDPGWEEPDYPPGDLPEVALAAFPAVAEILRQPVLKGGTP</sequence>
<feature type="domain" description="Blue (type 1) copper" evidence="6">
    <location>
        <begin position="33"/>
        <end position="130"/>
    </location>
</feature>
<evidence type="ECO:0000256" key="1">
    <source>
        <dbReference type="ARBA" id="ARBA00022448"/>
    </source>
</evidence>
<dbReference type="InterPro" id="IPR006311">
    <property type="entry name" value="TAT_signal"/>
</dbReference>
<keyword evidence="4" id="KW-0186">Copper</keyword>
<proteinExistence type="predicted"/>
<keyword evidence="3" id="KW-0249">Electron transport</keyword>
<feature type="signal peptide" evidence="5">
    <location>
        <begin position="1"/>
        <end position="25"/>
    </location>
</feature>
<protein>
    <submittedName>
        <fullName evidence="7">Plastocyanin/azurin family copper-binding protein</fullName>
    </submittedName>
</protein>
<dbReference type="InterPro" id="IPR000923">
    <property type="entry name" value="BlueCu_1"/>
</dbReference>
<dbReference type="PROSITE" id="PS51318">
    <property type="entry name" value="TAT"/>
    <property type="match status" value="1"/>
</dbReference>
<dbReference type="SUPFAM" id="SSF49503">
    <property type="entry name" value="Cupredoxins"/>
    <property type="match status" value="1"/>
</dbReference>
<comment type="caution">
    <text evidence="7">The sequence shown here is derived from an EMBL/GenBank/DDBJ whole genome shotgun (WGS) entry which is preliminary data.</text>
</comment>
<dbReference type="InterPro" id="IPR028871">
    <property type="entry name" value="BlueCu_1_BS"/>
</dbReference>
<keyword evidence="2" id="KW-0479">Metal-binding</keyword>